<comment type="similarity">
    <text evidence="1">Belongs to the 4-hydroxybenzoyl-CoA thioesterase family.</text>
</comment>
<dbReference type="OrthoDB" id="2420454at2759"/>
<dbReference type="RefSeq" id="XP_022515062.1">
    <property type="nucleotide sequence ID" value="XM_022652706.1"/>
</dbReference>
<protein>
    <submittedName>
        <fullName evidence="4">Uncharacterized protein</fullName>
    </submittedName>
</protein>
<accession>A0A177FHM0</accession>
<evidence type="ECO:0000256" key="3">
    <source>
        <dbReference type="SAM" id="MobiDB-lite"/>
    </source>
</evidence>
<evidence type="ECO:0000313" key="5">
    <source>
        <dbReference type="Proteomes" id="UP000077002"/>
    </source>
</evidence>
<dbReference type="PANTHER" id="PTHR31793:SF27">
    <property type="entry name" value="NOVEL THIOESTERASE SUPERFAMILY DOMAIN AND SAPOSIN A-TYPE DOMAIN CONTAINING PROTEIN (0610012H03RIK)"/>
    <property type="match status" value="1"/>
</dbReference>
<gene>
    <name evidence="4" type="ORF">AYO21_02729</name>
</gene>
<dbReference type="SUPFAM" id="SSF54637">
    <property type="entry name" value="Thioesterase/thiol ester dehydrase-isomerase"/>
    <property type="match status" value="1"/>
</dbReference>
<proteinExistence type="inferred from homology"/>
<dbReference type="Pfam" id="PF13279">
    <property type="entry name" value="4HBT_2"/>
    <property type="match status" value="1"/>
</dbReference>
<keyword evidence="2" id="KW-0378">Hydrolase</keyword>
<dbReference type="GeneID" id="34597903"/>
<sequence length="174" mass="19376">MLGLDIAAKRKRVISDYPYRLEYRTRWSDNDVFGHMNNPYYGVLCDSVANQYLIERCGYTMHKSPQAAIIAHTYFDYFGSVEYPGVIEVGLRVARLGKSSVLYEVGIFKKGEPQVKAVGGSMHVWVSNDQGVLGRPTPEGMPAHVRRGYEALMEPGALSGEGGNEDEGKRKAKL</sequence>
<evidence type="ECO:0000256" key="1">
    <source>
        <dbReference type="ARBA" id="ARBA00005953"/>
    </source>
</evidence>
<feature type="region of interest" description="Disordered" evidence="3">
    <location>
        <begin position="154"/>
        <end position="174"/>
    </location>
</feature>
<dbReference type="GO" id="GO:0047617">
    <property type="term" value="F:fatty acyl-CoA hydrolase activity"/>
    <property type="evidence" value="ECO:0007669"/>
    <property type="project" value="TreeGrafter"/>
</dbReference>
<comment type="caution">
    <text evidence="4">The sequence shown here is derived from an EMBL/GenBank/DDBJ whole genome shotgun (WGS) entry which is preliminary data.</text>
</comment>
<dbReference type="CDD" id="cd00586">
    <property type="entry name" value="4HBT"/>
    <property type="match status" value="1"/>
</dbReference>
<evidence type="ECO:0000313" key="4">
    <source>
        <dbReference type="EMBL" id="OAG43110.1"/>
    </source>
</evidence>
<keyword evidence="5" id="KW-1185">Reference proteome</keyword>
<dbReference type="EMBL" id="LVKK01000012">
    <property type="protein sequence ID" value="OAG43110.1"/>
    <property type="molecule type" value="Genomic_DNA"/>
</dbReference>
<reference evidence="4 5" key="1">
    <citation type="submission" date="2016-03" db="EMBL/GenBank/DDBJ databases">
        <title>Draft genome sequence of the Fonsecaea monophora CBS 269.37.</title>
        <authorList>
            <person name="Bombassaro A."/>
            <person name="Vinicius W.A."/>
            <person name="De Hoog S."/>
            <person name="Sun J."/>
            <person name="Souza E.M."/>
            <person name="Raittz R.T."/>
            <person name="Costa F."/>
            <person name="Leao A.C."/>
            <person name="Tadra-Sfeir M.Z."/>
            <person name="Baura V."/>
            <person name="Balsanelli E."/>
            <person name="Pedrosa F.O."/>
            <person name="Moreno L.F."/>
            <person name="Steffens M.B."/>
            <person name="Xi L."/>
            <person name="Bocca A.L."/>
            <person name="Felipe M.S."/>
            <person name="Teixeira M."/>
            <person name="Telles Filho F.Q."/>
            <person name="Azevedo C.M."/>
            <person name="Gomes R."/>
            <person name="Vicente V.A."/>
        </authorList>
    </citation>
    <scope>NUCLEOTIDE SEQUENCE [LARGE SCALE GENOMIC DNA]</scope>
    <source>
        <strain evidence="4 5">CBS 269.37</strain>
    </source>
</reference>
<dbReference type="InterPro" id="IPR050563">
    <property type="entry name" value="4-hydroxybenzoyl-CoA_TE"/>
</dbReference>
<dbReference type="Gene3D" id="3.10.129.10">
    <property type="entry name" value="Hotdog Thioesterase"/>
    <property type="match status" value="1"/>
</dbReference>
<dbReference type="AlphaFoldDB" id="A0A177FHM0"/>
<evidence type="ECO:0000256" key="2">
    <source>
        <dbReference type="ARBA" id="ARBA00022801"/>
    </source>
</evidence>
<dbReference type="InterPro" id="IPR029069">
    <property type="entry name" value="HotDog_dom_sf"/>
</dbReference>
<organism evidence="4 5">
    <name type="scientific">Fonsecaea monophora</name>
    <dbReference type="NCBI Taxonomy" id="254056"/>
    <lineage>
        <taxon>Eukaryota</taxon>
        <taxon>Fungi</taxon>
        <taxon>Dikarya</taxon>
        <taxon>Ascomycota</taxon>
        <taxon>Pezizomycotina</taxon>
        <taxon>Eurotiomycetes</taxon>
        <taxon>Chaetothyriomycetidae</taxon>
        <taxon>Chaetothyriales</taxon>
        <taxon>Herpotrichiellaceae</taxon>
        <taxon>Fonsecaea</taxon>
    </lineage>
</organism>
<dbReference type="PANTHER" id="PTHR31793">
    <property type="entry name" value="4-HYDROXYBENZOYL-COA THIOESTERASE FAMILY MEMBER"/>
    <property type="match status" value="1"/>
</dbReference>
<name>A0A177FHM0_9EURO</name>
<dbReference type="Proteomes" id="UP000077002">
    <property type="component" value="Unassembled WGS sequence"/>
</dbReference>